<dbReference type="PANTHER" id="PTHR13356">
    <property type="entry name" value="OB FOLD NUCLEIC ACID BINDING PROTEIN-RELATED"/>
    <property type="match status" value="1"/>
</dbReference>
<sequence>MSNVASNAADLVETYGDQADLNVEQIEAQIQNLVDEYLLPVGEATRSVENTICDNAGIERSETPTNDTEAETNYDAFDPTPVEEITEEGTWHDLAVEVVQLWSPNSDSMAQVGLLGDETDKIKFTIWEGTEGIPELEEGQTYHIQNVVADEYEGRYSVKFTKNSQVTVAEDEEIDIQSSETAHEGAIVAINTGSGLIKRCPDDDCTRVVQNGRCAEHGPVEGEFDLRIKAVIDNGETAQDVVFDQEATEAATSMDLEKAKEMAMDALDTTVVADEIRAEVLGKYVEIRGPVFGQYLLVNDATFCTGADDDVVAALEDLVSDDADISADATPAETAA</sequence>
<dbReference type="Proteomes" id="UP001597185">
    <property type="component" value="Unassembled WGS sequence"/>
</dbReference>
<keyword evidence="1" id="KW-0238">DNA-binding</keyword>
<dbReference type="Gene3D" id="2.40.50.140">
    <property type="entry name" value="Nucleic acid-binding proteins"/>
    <property type="match status" value="1"/>
</dbReference>
<dbReference type="NCBIfam" id="NF005553">
    <property type="entry name" value="PRK07217.1"/>
    <property type="match status" value="1"/>
</dbReference>
<evidence type="ECO:0000313" key="2">
    <source>
        <dbReference type="EMBL" id="MFD1570118.1"/>
    </source>
</evidence>
<proteinExistence type="predicted"/>
<dbReference type="AlphaFoldDB" id="A0ABD6C0Z7"/>
<dbReference type="EMBL" id="JBHUDB010000002">
    <property type="protein sequence ID" value="MFD1570118.1"/>
    <property type="molecule type" value="Genomic_DNA"/>
</dbReference>
<dbReference type="SUPFAM" id="SSF50249">
    <property type="entry name" value="Nucleic acid-binding proteins"/>
    <property type="match status" value="2"/>
</dbReference>
<accession>A0ABD6C0Z7</accession>
<dbReference type="PANTHER" id="PTHR13356:SF8">
    <property type="entry name" value="REPLICATION PROTEIN A"/>
    <property type="match status" value="1"/>
</dbReference>
<comment type="caution">
    <text evidence="2">The sequence shown here is derived from an EMBL/GenBank/DDBJ whole genome shotgun (WGS) entry which is preliminary data.</text>
</comment>
<name>A0ABD6C0Z7_9EURY</name>
<dbReference type="RefSeq" id="WP_256397072.1">
    <property type="nucleotide sequence ID" value="NZ_JANHDL010000004.1"/>
</dbReference>
<dbReference type="GO" id="GO:0003677">
    <property type="term" value="F:DNA binding"/>
    <property type="evidence" value="ECO:0007669"/>
    <property type="project" value="UniProtKB-KW"/>
</dbReference>
<dbReference type="CDD" id="cd04491">
    <property type="entry name" value="SoSSB_OBF"/>
    <property type="match status" value="1"/>
</dbReference>
<gene>
    <name evidence="2" type="ORF">ACFR9T_05900</name>
</gene>
<evidence type="ECO:0000313" key="3">
    <source>
        <dbReference type="Proteomes" id="UP001597185"/>
    </source>
</evidence>
<dbReference type="InterPro" id="IPR051231">
    <property type="entry name" value="SOSS-B"/>
</dbReference>
<keyword evidence="3" id="KW-1185">Reference proteome</keyword>
<reference evidence="2 3" key="1">
    <citation type="journal article" date="2019" name="Int. J. Syst. Evol. Microbiol.">
        <title>The Global Catalogue of Microorganisms (GCM) 10K type strain sequencing project: providing services to taxonomists for standard genome sequencing and annotation.</title>
        <authorList>
            <consortium name="The Broad Institute Genomics Platform"/>
            <consortium name="The Broad Institute Genome Sequencing Center for Infectious Disease"/>
            <person name="Wu L."/>
            <person name="Ma J."/>
        </authorList>
    </citation>
    <scope>NUCLEOTIDE SEQUENCE [LARGE SCALE GENOMIC DNA]</scope>
    <source>
        <strain evidence="2 3">CGMCC 1.12689</strain>
    </source>
</reference>
<protein>
    <submittedName>
        <fullName evidence="2">Replication factor A</fullName>
    </submittedName>
</protein>
<organism evidence="2 3">
    <name type="scientific">Halorubrum laminariae</name>
    <dbReference type="NCBI Taxonomy" id="1433523"/>
    <lineage>
        <taxon>Archaea</taxon>
        <taxon>Methanobacteriati</taxon>
        <taxon>Methanobacteriota</taxon>
        <taxon>Stenosarchaea group</taxon>
        <taxon>Halobacteria</taxon>
        <taxon>Halobacteriales</taxon>
        <taxon>Haloferacaceae</taxon>
        <taxon>Halorubrum</taxon>
    </lineage>
</organism>
<dbReference type="InterPro" id="IPR012340">
    <property type="entry name" value="NA-bd_OB-fold"/>
</dbReference>
<evidence type="ECO:0000256" key="1">
    <source>
        <dbReference type="ARBA" id="ARBA00023125"/>
    </source>
</evidence>